<keyword evidence="1" id="KW-0812">Transmembrane</keyword>
<dbReference type="Proteomes" id="UP001178507">
    <property type="component" value="Unassembled WGS sequence"/>
</dbReference>
<protein>
    <submittedName>
        <fullName evidence="3">Uncharacterized protein</fullName>
    </submittedName>
</protein>
<keyword evidence="1" id="KW-0472">Membrane</keyword>
<reference evidence="3" key="1">
    <citation type="submission" date="2023-08" db="EMBL/GenBank/DDBJ databases">
        <authorList>
            <person name="Chen Y."/>
            <person name="Shah S."/>
            <person name="Dougan E. K."/>
            <person name="Thang M."/>
            <person name="Chan C."/>
        </authorList>
    </citation>
    <scope>NUCLEOTIDE SEQUENCE</scope>
</reference>
<comment type="caution">
    <text evidence="3">The sequence shown here is derived from an EMBL/GenBank/DDBJ whole genome shotgun (WGS) entry which is preliminary data.</text>
</comment>
<keyword evidence="2" id="KW-0732">Signal</keyword>
<feature type="transmembrane region" description="Helical" evidence="1">
    <location>
        <begin position="79"/>
        <end position="103"/>
    </location>
</feature>
<keyword evidence="4" id="KW-1185">Reference proteome</keyword>
<gene>
    <name evidence="3" type="ORF">EVOR1521_LOCUS26744</name>
</gene>
<accession>A0AA36JFX1</accession>
<evidence type="ECO:0000313" key="4">
    <source>
        <dbReference type="Proteomes" id="UP001178507"/>
    </source>
</evidence>
<evidence type="ECO:0000313" key="3">
    <source>
        <dbReference type="EMBL" id="CAJ1404263.1"/>
    </source>
</evidence>
<sequence>MKCAMSLCVAFTTVVVMMSTATADNFLQPRQLQAQQLDCDEMSYSQCLGNLFNQTDAMRECCQRKVEESWVGVRGRLPWWGWPILAFGGVVLCACFVSCFGYICRCRCLKGK</sequence>
<evidence type="ECO:0000256" key="1">
    <source>
        <dbReference type="SAM" id="Phobius"/>
    </source>
</evidence>
<feature type="signal peptide" evidence="2">
    <location>
        <begin position="1"/>
        <end position="23"/>
    </location>
</feature>
<name>A0AA36JFX1_9DINO</name>
<organism evidence="3 4">
    <name type="scientific">Effrenium voratum</name>
    <dbReference type="NCBI Taxonomy" id="2562239"/>
    <lineage>
        <taxon>Eukaryota</taxon>
        <taxon>Sar</taxon>
        <taxon>Alveolata</taxon>
        <taxon>Dinophyceae</taxon>
        <taxon>Suessiales</taxon>
        <taxon>Symbiodiniaceae</taxon>
        <taxon>Effrenium</taxon>
    </lineage>
</organism>
<dbReference type="EMBL" id="CAUJNA010003533">
    <property type="protein sequence ID" value="CAJ1404263.1"/>
    <property type="molecule type" value="Genomic_DNA"/>
</dbReference>
<evidence type="ECO:0000256" key="2">
    <source>
        <dbReference type="SAM" id="SignalP"/>
    </source>
</evidence>
<keyword evidence="1" id="KW-1133">Transmembrane helix</keyword>
<feature type="chain" id="PRO_5041343132" evidence="2">
    <location>
        <begin position="24"/>
        <end position="112"/>
    </location>
</feature>
<proteinExistence type="predicted"/>
<dbReference type="AlphaFoldDB" id="A0AA36JFX1"/>